<dbReference type="AlphaFoldDB" id="A0A368BPB0"/>
<organism evidence="1 2">
    <name type="scientific">SAR86 cluster bacterium</name>
    <dbReference type="NCBI Taxonomy" id="2030880"/>
    <lineage>
        <taxon>Bacteria</taxon>
        <taxon>Pseudomonadati</taxon>
        <taxon>Pseudomonadota</taxon>
        <taxon>Gammaproteobacteria</taxon>
        <taxon>SAR86 cluster</taxon>
    </lineage>
</organism>
<dbReference type="Proteomes" id="UP000252147">
    <property type="component" value="Unassembled WGS sequence"/>
</dbReference>
<dbReference type="EMBL" id="QOPD01000002">
    <property type="protein sequence ID" value="RCL38707.1"/>
    <property type="molecule type" value="Genomic_DNA"/>
</dbReference>
<proteinExistence type="predicted"/>
<sequence length="135" mass="15777">MKIHIKKLFIYFILLFQISCASLYSSNDTYNLRGKISFTSDEANFFFNVVTQISKNNINIKFYDPTGIKLVTELNSYRGNWNTSNYDARLVNFFDISPRELFYLASKGCNKKIECSIFKELIRDDVKILILLNDV</sequence>
<evidence type="ECO:0000313" key="2">
    <source>
        <dbReference type="Proteomes" id="UP000252147"/>
    </source>
</evidence>
<evidence type="ECO:0000313" key="1">
    <source>
        <dbReference type="EMBL" id="RCL38707.1"/>
    </source>
</evidence>
<comment type="caution">
    <text evidence="1">The sequence shown here is derived from an EMBL/GenBank/DDBJ whole genome shotgun (WGS) entry which is preliminary data.</text>
</comment>
<name>A0A368BPB0_9GAMM</name>
<accession>A0A368BPB0</accession>
<reference evidence="1 2" key="1">
    <citation type="journal article" date="2018" name="Microbiome">
        <title>Fine metagenomic profile of the Mediterranean stratified and mixed water columns revealed by assembly and recruitment.</title>
        <authorList>
            <person name="Haro-Moreno J.M."/>
            <person name="Lopez-Perez M."/>
            <person name="De La Torre J.R."/>
            <person name="Picazo A."/>
            <person name="Camacho A."/>
            <person name="Rodriguez-Valera F."/>
        </authorList>
    </citation>
    <scope>NUCLEOTIDE SEQUENCE [LARGE SCALE GENOMIC DNA]</scope>
    <source>
        <strain evidence="1">MED-G83</strain>
    </source>
</reference>
<gene>
    <name evidence="1" type="ORF">DBW97_01470</name>
</gene>
<protein>
    <submittedName>
        <fullName evidence="1">Uncharacterized protein</fullName>
    </submittedName>
</protein>